<comment type="caution">
    <text evidence="1">The sequence shown here is derived from an EMBL/GenBank/DDBJ whole genome shotgun (WGS) entry which is preliminary data.</text>
</comment>
<name>A0A0A3XF05_BRAJP</name>
<reference evidence="1 2" key="1">
    <citation type="submission" date="2014-09" db="EMBL/GenBank/DDBJ databases">
        <title>Draft genome of Bradyrhizobium japonicum Is-34.</title>
        <authorList>
            <person name="Tsurumaru H."/>
            <person name="Yamakawa T."/>
            <person name="Hashimoto S."/>
            <person name="Okizaki K."/>
            <person name="Kanesaki Y."/>
            <person name="Yoshikawa H."/>
            <person name="Yajima S."/>
        </authorList>
    </citation>
    <scope>NUCLEOTIDE SEQUENCE [LARGE SCALE GENOMIC DNA]</scope>
    <source>
        <strain evidence="1 2">Is-34</strain>
    </source>
</reference>
<dbReference type="AlphaFoldDB" id="A0A0A3XF05"/>
<evidence type="ECO:0000313" key="1">
    <source>
        <dbReference type="EMBL" id="KGT72880.1"/>
    </source>
</evidence>
<organism evidence="1 2">
    <name type="scientific">Bradyrhizobium japonicum</name>
    <dbReference type="NCBI Taxonomy" id="375"/>
    <lineage>
        <taxon>Bacteria</taxon>
        <taxon>Pseudomonadati</taxon>
        <taxon>Pseudomonadota</taxon>
        <taxon>Alphaproteobacteria</taxon>
        <taxon>Hyphomicrobiales</taxon>
        <taxon>Nitrobacteraceae</taxon>
        <taxon>Bradyrhizobium</taxon>
    </lineage>
</organism>
<sequence length="159" mass="17916">MSRVQAYRSHEERSATRLKWLNVPPGMTTELADEFMRRLRAGETLRRITSGNKSCGPALVTPQRFKRHCELHPEWALEATRLAKANAKAADRLKSVNSFWRKRTQDQCLKGLHPMVGNNVRIDPSTGRRACLACRKIAAKNPPPMKPAMIALVPTFLGT</sequence>
<dbReference type="Proteomes" id="UP000030377">
    <property type="component" value="Unassembled WGS sequence"/>
</dbReference>
<proteinExistence type="predicted"/>
<evidence type="ECO:0000313" key="2">
    <source>
        <dbReference type="Proteomes" id="UP000030377"/>
    </source>
</evidence>
<accession>A0A0A3XF05</accession>
<dbReference type="EMBL" id="JRPN01000104">
    <property type="protein sequence ID" value="KGT72880.1"/>
    <property type="molecule type" value="Genomic_DNA"/>
</dbReference>
<protein>
    <submittedName>
        <fullName evidence="1">Uncharacterized protein</fullName>
    </submittedName>
</protein>
<gene>
    <name evidence="1" type="ORF">MA20_47700</name>
</gene>